<dbReference type="Pfam" id="PF00460">
    <property type="entry name" value="Flg_bb_rod"/>
    <property type="match status" value="1"/>
</dbReference>
<dbReference type="InterPro" id="IPR053927">
    <property type="entry name" value="FlgK_helical"/>
</dbReference>
<evidence type="ECO:0000256" key="3">
    <source>
        <dbReference type="ARBA" id="ARBA00009677"/>
    </source>
</evidence>
<proteinExistence type="inferred from homology"/>
<dbReference type="NCBIfam" id="TIGR02492">
    <property type="entry name" value="flgK_ends"/>
    <property type="match status" value="1"/>
</dbReference>
<dbReference type="InterPro" id="IPR010930">
    <property type="entry name" value="Flg_bb/hook_C_dom"/>
</dbReference>
<feature type="domain" description="Flagellar basal-body/hook protein C-terminal" evidence="8">
    <location>
        <begin position="414"/>
        <end position="450"/>
    </location>
</feature>
<keyword evidence="6" id="KW-0975">Bacterial flagellum</keyword>
<keyword evidence="10" id="KW-0282">Flagellum</keyword>
<dbReference type="Pfam" id="PF22638">
    <property type="entry name" value="FlgK_D1"/>
    <property type="match status" value="1"/>
</dbReference>
<feature type="domain" description="Flagellar basal body rod protein N-terminal" evidence="7">
    <location>
        <begin position="7"/>
        <end position="34"/>
    </location>
</feature>
<dbReference type="RefSeq" id="WP_380937734.1">
    <property type="nucleotide sequence ID" value="NZ_JBHUFC010000001.1"/>
</dbReference>
<keyword evidence="10" id="KW-0966">Cell projection</keyword>
<keyword evidence="11" id="KW-1185">Reference proteome</keyword>
<evidence type="ECO:0000256" key="4">
    <source>
        <dbReference type="ARBA" id="ARBA00016244"/>
    </source>
</evidence>
<evidence type="ECO:0000313" key="10">
    <source>
        <dbReference type="EMBL" id="MFD1786085.1"/>
    </source>
</evidence>
<evidence type="ECO:0000256" key="5">
    <source>
        <dbReference type="ARBA" id="ARBA00022525"/>
    </source>
</evidence>
<dbReference type="EMBL" id="JBHUFC010000001">
    <property type="protein sequence ID" value="MFD1786085.1"/>
    <property type="molecule type" value="Genomic_DNA"/>
</dbReference>
<dbReference type="InterPro" id="IPR002371">
    <property type="entry name" value="FlgK"/>
</dbReference>
<comment type="caution">
    <text evidence="10">The sequence shown here is derived from an EMBL/GenBank/DDBJ whole genome shotgun (WGS) entry which is preliminary data.</text>
</comment>
<dbReference type="Proteomes" id="UP001597283">
    <property type="component" value="Unassembled WGS sequence"/>
</dbReference>
<name>A0ABW4N9W3_9SPHN</name>
<feature type="domain" description="Flagellar hook-associated protein FlgK helical" evidence="9">
    <location>
        <begin position="100"/>
        <end position="324"/>
    </location>
</feature>
<evidence type="ECO:0000313" key="11">
    <source>
        <dbReference type="Proteomes" id="UP001597283"/>
    </source>
</evidence>
<evidence type="ECO:0000256" key="2">
    <source>
        <dbReference type="ARBA" id="ARBA00004613"/>
    </source>
</evidence>
<evidence type="ECO:0000256" key="6">
    <source>
        <dbReference type="ARBA" id="ARBA00023143"/>
    </source>
</evidence>
<dbReference type="SUPFAM" id="SSF64518">
    <property type="entry name" value="Phase 1 flagellin"/>
    <property type="match status" value="1"/>
</dbReference>
<keyword evidence="10" id="KW-0969">Cilium</keyword>
<accession>A0ABW4N9W3</accession>
<comment type="similarity">
    <text evidence="3">Belongs to the flagella basal body rod proteins family.</text>
</comment>
<protein>
    <recommendedName>
        <fullName evidence="4">Flagellar hook-associated protein 1</fullName>
    </recommendedName>
</protein>
<evidence type="ECO:0000259" key="8">
    <source>
        <dbReference type="Pfam" id="PF06429"/>
    </source>
</evidence>
<keyword evidence="5" id="KW-0964">Secreted</keyword>
<dbReference type="InterPro" id="IPR001444">
    <property type="entry name" value="Flag_bb_rod_N"/>
</dbReference>
<comment type="subcellular location">
    <subcellularLocation>
        <location evidence="1">Bacterial flagellum basal body</location>
    </subcellularLocation>
    <subcellularLocation>
        <location evidence="2">Secreted</location>
    </subcellularLocation>
</comment>
<dbReference type="PANTHER" id="PTHR30033">
    <property type="entry name" value="FLAGELLAR HOOK-ASSOCIATED PROTEIN 1"/>
    <property type="match status" value="1"/>
</dbReference>
<gene>
    <name evidence="10" type="primary">flgK</name>
    <name evidence="10" type="ORF">ACFSC3_00725</name>
</gene>
<evidence type="ECO:0000256" key="1">
    <source>
        <dbReference type="ARBA" id="ARBA00004117"/>
    </source>
</evidence>
<evidence type="ECO:0000259" key="9">
    <source>
        <dbReference type="Pfam" id="PF22638"/>
    </source>
</evidence>
<evidence type="ECO:0000259" key="7">
    <source>
        <dbReference type="Pfam" id="PF00460"/>
    </source>
</evidence>
<dbReference type="Pfam" id="PF06429">
    <property type="entry name" value="Flg_bbr_C"/>
    <property type="match status" value="1"/>
</dbReference>
<sequence length="452" mass="46372">MSDLMSIGTSGVRAYQTALATTSENIANAATPGYSRRSVQLTEVAKAGVAGLGQNAVLYGFGARVAGVSRASDEFRASEARSSGSDVARTEAGVAWIDRIEGALSGNQLTDRLNTFFATAKTVAADPAATAPRTVMLEDARSLAAGFASTGRALTAAADELDGKGKDIAAQLTELSRGIARINQGLTRAADGSAAQAQLLDERDRTLESMSALVDVNVKLDEAGRATVRAGGANGPIIADVENGSLISFASNTSGTVVVSVSRGGSMDTISPNGGALAGLSDGALRIAGAREDLDKIAKSFVKEMNDWQAGGKTLAGTPGTAMFEVATGAPATEISVKLTDPSGIAAAYGASEGPRGNGNMTRLTALRVSAGWENDFDDMTTSNAALLVTRKTVATAQGAIHSTALAARDGVVGVDLDEEAVNLIRFQQAYQASSRVIQVARDILQTIIDIR</sequence>
<organism evidence="10 11">
    <name type="scientific">Sphingomonas floccifaciens</name>
    <dbReference type="NCBI Taxonomy" id="1844115"/>
    <lineage>
        <taxon>Bacteria</taxon>
        <taxon>Pseudomonadati</taxon>
        <taxon>Pseudomonadota</taxon>
        <taxon>Alphaproteobacteria</taxon>
        <taxon>Sphingomonadales</taxon>
        <taxon>Sphingomonadaceae</taxon>
        <taxon>Sphingomonas</taxon>
    </lineage>
</organism>
<reference evidence="11" key="1">
    <citation type="journal article" date="2019" name="Int. J. Syst. Evol. Microbiol.">
        <title>The Global Catalogue of Microorganisms (GCM) 10K type strain sequencing project: providing services to taxonomists for standard genome sequencing and annotation.</title>
        <authorList>
            <consortium name="The Broad Institute Genomics Platform"/>
            <consortium name="The Broad Institute Genome Sequencing Center for Infectious Disease"/>
            <person name="Wu L."/>
            <person name="Ma J."/>
        </authorList>
    </citation>
    <scope>NUCLEOTIDE SEQUENCE [LARGE SCALE GENOMIC DNA]</scope>
    <source>
        <strain evidence="11">Q85</strain>
    </source>
</reference>
<dbReference type="PANTHER" id="PTHR30033:SF2">
    <property type="entry name" value="FLAGELLAR HOOK PROTEIN"/>
    <property type="match status" value="1"/>
</dbReference>